<dbReference type="EMBL" id="BNJQ01000011">
    <property type="protein sequence ID" value="GHP05812.1"/>
    <property type="molecule type" value="Genomic_DNA"/>
</dbReference>
<gene>
    <name evidence="5" type="ORF">PPROV_000455900</name>
</gene>
<dbReference type="GO" id="GO:0022857">
    <property type="term" value="F:transmembrane transporter activity"/>
    <property type="evidence" value="ECO:0007669"/>
    <property type="project" value="InterPro"/>
</dbReference>
<feature type="transmembrane region" description="Helical" evidence="3">
    <location>
        <begin position="179"/>
        <end position="196"/>
    </location>
</feature>
<feature type="transmembrane region" description="Helical" evidence="3">
    <location>
        <begin position="482"/>
        <end position="505"/>
    </location>
</feature>
<proteinExistence type="predicted"/>
<feature type="transmembrane region" description="Helical" evidence="3">
    <location>
        <begin position="104"/>
        <end position="127"/>
    </location>
</feature>
<feature type="transmembrane region" description="Helical" evidence="3">
    <location>
        <begin position="458"/>
        <end position="476"/>
    </location>
</feature>
<keyword evidence="3" id="KW-1133">Transmembrane helix</keyword>
<dbReference type="AlphaFoldDB" id="A0A830HGD8"/>
<organism evidence="5 6">
    <name type="scientific">Pycnococcus provasolii</name>
    <dbReference type="NCBI Taxonomy" id="41880"/>
    <lineage>
        <taxon>Eukaryota</taxon>
        <taxon>Viridiplantae</taxon>
        <taxon>Chlorophyta</taxon>
        <taxon>Pseudoscourfieldiophyceae</taxon>
        <taxon>Pseudoscourfieldiales</taxon>
        <taxon>Pycnococcaceae</taxon>
        <taxon>Pycnococcus</taxon>
    </lineage>
</organism>
<keyword evidence="3" id="KW-0812">Transmembrane</keyword>
<dbReference type="OrthoDB" id="10262656at2759"/>
<feature type="compositionally biased region" description="Gly residues" evidence="2">
    <location>
        <begin position="31"/>
        <end position="44"/>
    </location>
</feature>
<feature type="transmembrane region" description="Helical" evidence="3">
    <location>
        <begin position="425"/>
        <end position="446"/>
    </location>
</feature>
<feature type="transmembrane region" description="Helical" evidence="3">
    <location>
        <begin position="573"/>
        <end position="594"/>
    </location>
</feature>
<dbReference type="InterPro" id="IPR036259">
    <property type="entry name" value="MFS_trans_sf"/>
</dbReference>
<evidence type="ECO:0000256" key="2">
    <source>
        <dbReference type="SAM" id="MobiDB-lite"/>
    </source>
</evidence>
<keyword evidence="3" id="KW-0472">Membrane</keyword>
<dbReference type="Proteomes" id="UP000660262">
    <property type="component" value="Unassembled WGS sequence"/>
</dbReference>
<feature type="compositionally biased region" description="Low complexity" evidence="2">
    <location>
        <begin position="1"/>
        <end position="20"/>
    </location>
</feature>
<evidence type="ECO:0000313" key="6">
    <source>
        <dbReference type="Proteomes" id="UP000660262"/>
    </source>
</evidence>
<feature type="domain" description="Major facilitator superfamily (MFS) profile" evidence="4">
    <location>
        <begin position="384"/>
        <end position="597"/>
    </location>
</feature>
<sequence length="597" mass="61037">MAESSSPPGKGIPGPASSIGAVSPRHRGRSFGTGGLSGFSGGGTSSSEHTPLMAPDLGHSGLLGGSDMVDNLNHHASSGGGGGNVGLPGSLPSSSLPFAPTSKLLGITSFAFAYSLLLSTYAMITLPKEAERMNPCSKTLTVATLIAFAGVTQLVGPFTGFLSDRSETAINGMWRGSKRTPYIVVGSVTCIAGVVVQKFAREALQLEMYAVAFVISNVALNVVSTAAYGLIPDTVPDEQTGQANGLNTLWSVVGNCTGFAFYFVRNDVGAMYLLYTLALLGTAVITCSSTGGSSTATATRKMQGVAGALAVDVNDGDFVDDGTPRLERAEEASNETFHAAAPMGIESPSASSLDLPSSGGTGLTGWTWQELKACYWISPSEHRDFFLVFVGRTCFYMGVSINAFLQYFFQDIYHLPPSGSLHDPARVTCVMAFVGQASGVLSAYPSGSLSDSWGRKPLIVLGTLGISVGYMILLFLRDPFSAFAVGAIIGVSNGAYQAVDLALAVDVLPNKESAARFLGVWGVGAMIGACLGPSMGGALLYGIGGGGGGGGGGGEGPGGCEGDVGGGNSLAGYVALISFGVISMCLGTAIILFVKKR</sequence>
<feature type="transmembrane region" description="Helical" evidence="3">
    <location>
        <begin position="385"/>
        <end position="405"/>
    </location>
</feature>
<reference evidence="5" key="1">
    <citation type="submission" date="2020-10" db="EMBL/GenBank/DDBJ databases">
        <title>Unveiling of a novel bifunctional photoreceptor, Dualchrome1, isolated from a cosmopolitan green alga.</title>
        <authorList>
            <person name="Suzuki S."/>
            <person name="Kawachi M."/>
        </authorList>
    </citation>
    <scope>NUCLEOTIDE SEQUENCE</scope>
    <source>
        <strain evidence="5">NIES 2893</strain>
    </source>
</reference>
<comment type="subcellular location">
    <subcellularLocation>
        <location evidence="1">Membrane</location>
        <topology evidence="1">Multi-pass membrane protein</topology>
    </subcellularLocation>
</comment>
<dbReference type="Gene3D" id="1.20.1250.20">
    <property type="entry name" value="MFS general substrate transporter like domains"/>
    <property type="match status" value="2"/>
</dbReference>
<feature type="region of interest" description="Disordered" evidence="2">
    <location>
        <begin position="1"/>
        <end position="58"/>
    </location>
</feature>
<evidence type="ECO:0000313" key="5">
    <source>
        <dbReference type="EMBL" id="GHP05812.1"/>
    </source>
</evidence>
<dbReference type="InterPro" id="IPR011701">
    <property type="entry name" value="MFS"/>
</dbReference>
<evidence type="ECO:0000256" key="1">
    <source>
        <dbReference type="ARBA" id="ARBA00004141"/>
    </source>
</evidence>
<name>A0A830HGD8_9CHLO</name>
<feature type="transmembrane region" description="Helical" evidence="3">
    <location>
        <begin position="208"/>
        <end position="231"/>
    </location>
</feature>
<dbReference type="GO" id="GO:0016020">
    <property type="term" value="C:membrane"/>
    <property type="evidence" value="ECO:0007669"/>
    <property type="project" value="UniProtKB-SubCell"/>
</dbReference>
<feature type="transmembrane region" description="Helical" evidence="3">
    <location>
        <begin position="517"/>
        <end position="543"/>
    </location>
</feature>
<dbReference type="SUPFAM" id="SSF103473">
    <property type="entry name" value="MFS general substrate transporter"/>
    <property type="match status" value="1"/>
</dbReference>
<keyword evidence="6" id="KW-1185">Reference proteome</keyword>
<dbReference type="PANTHER" id="PTHR23528">
    <property type="match status" value="1"/>
</dbReference>
<feature type="transmembrane region" description="Helical" evidence="3">
    <location>
        <begin position="139"/>
        <end position="159"/>
    </location>
</feature>
<comment type="caution">
    <text evidence="5">The sequence shown here is derived from an EMBL/GenBank/DDBJ whole genome shotgun (WGS) entry which is preliminary data.</text>
</comment>
<protein>
    <recommendedName>
        <fullName evidence="4">Major facilitator superfamily (MFS) profile domain-containing protein</fullName>
    </recommendedName>
</protein>
<dbReference type="InterPro" id="IPR020846">
    <property type="entry name" value="MFS_dom"/>
</dbReference>
<feature type="transmembrane region" description="Helical" evidence="3">
    <location>
        <begin position="272"/>
        <end position="292"/>
    </location>
</feature>
<evidence type="ECO:0000256" key="3">
    <source>
        <dbReference type="SAM" id="Phobius"/>
    </source>
</evidence>
<evidence type="ECO:0000259" key="4">
    <source>
        <dbReference type="PROSITE" id="PS50850"/>
    </source>
</evidence>
<dbReference type="PROSITE" id="PS50850">
    <property type="entry name" value="MFS"/>
    <property type="match status" value="1"/>
</dbReference>
<dbReference type="Pfam" id="PF07690">
    <property type="entry name" value="MFS_1"/>
    <property type="match status" value="2"/>
</dbReference>
<accession>A0A830HGD8</accession>
<dbReference type="PANTHER" id="PTHR23528:SF1">
    <property type="entry name" value="MAJOR FACILITATOR SUPERFAMILY (MFS) PROFILE DOMAIN-CONTAINING PROTEIN"/>
    <property type="match status" value="1"/>
</dbReference>